<dbReference type="Gene3D" id="1.10.510.10">
    <property type="entry name" value="Transferase(Phosphotransferase) domain 1"/>
    <property type="match status" value="1"/>
</dbReference>
<organism evidence="2 3">
    <name type="scientific">Saccoglossus kowalevskii</name>
    <name type="common">Acorn worm</name>
    <dbReference type="NCBI Taxonomy" id="10224"/>
    <lineage>
        <taxon>Eukaryota</taxon>
        <taxon>Metazoa</taxon>
        <taxon>Hemichordata</taxon>
        <taxon>Enteropneusta</taxon>
        <taxon>Harrimaniidae</taxon>
        <taxon>Saccoglossus</taxon>
    </lineage>
</organism>
<dbReference type="Pfam" id="PF00069">
    <property type="entry name" value="Pkinase"/>
    <property type="match status" value="1"/>
</dbReference>
<dbReference type="SMART" id="SM00220">
    <property type="entry name" value="S_TKc"/>
    <property type="match status" value="1"/>
</dbReference>
<name>A0ABM0M139_SACKO</name>
<evidence type="ECO:0000313" key="2">
    <source>
        <dbReference type="Proteomes" id="UP000694865"/>
    </source>
</evidence>
<dbReference type="PROSITE" id="PS50011">
    <property type="entry name" value="PROTEIN_KINASE_DOM"/>
    <property type="match status" value="1"/>
</dbReference>
<dbReference type="RefSeq" id="XP_006813730.1">
    <property type="nucleotide sequence ID" value="XM_006813667.1"/>
</dbReference>
<evidence type="ECO:0000259" key="1">
    <source>
        <dbReference type="PROSITE" id="PS50011"/>
    </source>
</evidence>
<dbReference type="SUPFAM" id="SSF56112">
    <property type="entry name" value="Protein kinase-like (PK-like)"/>
    <property type="match status" value="1"/>
</dbReference>
<dbReference type="InterPro" id="IPR011009">
    <property type="entry name" value="Kinase-like_dom_sf"/>
</dbReference>
<dbReference type="InterPro" id="IPR000719">
    <property type="entry name" value="Prot_kinase_dom"/>
</dbReference>
<reference evidence="3" key="1">
    <citation type="submission" date="2025-08" db="UniProtKB">
        <authorList>
            <consortium name="RefSeq"/>
        </authorList>
    </citation>
    <scope>IDENTIFICATION</scope>
    <source>
        <tissue evidence="3">Testes</tissue>
    </source>
</reference>
<dbReference type="GeneID" id="102807682"/>
<dbReference type="PROSITE" id="PS00108">
    <property type="entry name" value="PROTEIN_KINASE_ST"/>
    <property type="match status" value="1"/>
</dbReference>
<keyword evidence="2" id="KW-1185">Reference proteome</keyword>
<dbReference type="PANTHER" id="PTHR26392:SF92">
    <property type="entry name" value="PROTEIN KINASE DOMAIN-CONTAINING PROTEIN"/>
    <property type="match status" value="1"/>
</dbReference>
<dbReference type="PANTHER" id="PTHR26392">
    <property type="entry name" value="MITOGEN-ACTIVATED PROTEIN KINASE KINASE KINASE 7-RELATED"/>
    <property type="match status" value="1"/>
</dbReference>
<sequence>MRKKLEDYRKNKVEYLKEISIEVLEEFCERDNLTSIVQDQFDDIDFCLLKLRSLVPRIIAADANLMESVKRDRAMATFEKDTYTKLFRICHKLQGKLNLFHIERIREFEFDFNDLQGWNPMSAIASGSFADVYHASLRRRDDVVQIALKVFREHVTPDTVNDYLTEETALRKLASPYVVEFHGSAFSTKPRKQLAMAFELCVGLKDFIFSFDDRIPAKHEPCTKSREIAFNFMKDFSKQLTRALAFVHEKGFIHRDMKIDNILVDNQNRVKLADLGLTKRDQDITHSFVGSVYYMPPEMLTAKKYNYKADIYSLGLIFWEMWYGEYAYEDEDSSMLEFINKIKDNYRPDLKKPNQPSYDMCELIKRCWHQDPDRRPTAPECLEAVERVKD</sequence>
<dbReference type="InterPro" id="IPR008271">
    <property type="entry name" value="Ser/Thr_kinase_AS"/>
</dbReference>
<proteinExistence type="predicted"/>
<protein>
    <submittedName>
        <fullName evidence="3">Probable serine/threonine-protein kinase DDB_G0267514-like</fullName>
    </submittedName>
</protein>
<dbReference type="Proteomes" id="UP000694865">
    <property type="component" value="Unplaced"/>
</dbReference>
<feature type="domain" description="Protein kinase" evidence="1">
    <location>
        <begin position="118"/>
        <end position="390"/>
    </location>
</feature>
<evidence type="ECO:0000313" key="3">
    <source>
        <dbReference type="RefSeq" id="XP_006813730.1"/>
    </source>
</evidence>
<gene>
    <name evidence="3" type="primary">LOC102807682</name>
</gene>
<accession>A0ABM0M139</accession>